<comment type="caution">
    <text evidence="7">The sequence shown here is derived from an EMBL/GenBank/DDBJ whole genome shotgun (WGS) entry which is preliminary data.</text>
</comment>
<dbReference type="SUPFAM" id="SSF54427">
    <property type="entry name" value="NTF2-like"/>
    <property type="match status" value="1"/>
</dbReference>
<dbReference type="Proteomes" id="UP001259982">
    <property type="component" value="Unassembled WGS sequence"/>
</dbReference>
<feature type="repeat" description="TPR" evidence="3">
    <location>
        <begin position="90"/>
        <end position="123"/>
    </location>
</feature>
<evidence type="ECO:0000256" key="3">
    <source>
        <dbReference type="PROSITE-ProRule" id="PRU00339"/>
    </source>
</evidence>
<dbReference type="PROSITE" id="PS50005">
    <property type="entry name" value="TPR"/>
    <property type="match status" value="1"/>
</dbReference>
<accession>A0ABU3B8Q2</accession>
<dbReference type="SMART" id="SM00028">
    <property type="entry name" value="TPR"/>
    <property type="match status" value="2"/>
</dbReference>
<dbReference type="RefSeq" id="WP_311659076.1">
    <property type="nucleotide sequence ID" value="NZ_JAVRHY010000008.1"/>
</dbReference>
<dbReference type="Gene3D" id="1.25.40.10">
    <property type="entry name" value="Tetratricopeptide repeat domain"/>
    <property type="match status" value="1"/>
</dbReference>
<keyword evidence="5" id="KW-0732">Signal</keyword>
<dbReference type="EMBL" id="JAVRHY010000008">
    <property type="protein sequence ID" value="MDT0618850.1"/>
    <property type="molecule type" value="Genomic_DNA"/>
</dbReference>
<dbReference type="Pfam" id="PF24125">
    <property type="entry name" value="Cds6_C"/>
    <property type="match status" value="1"/>
</dbReference>
<evidence type="ECO:0000256" key="5">
    <source>
        <dbReference type="SAM" id="SignalP"/>
    </source>
</evidence>
<keyword evidence="8" id="KW-1185">Reference proteome</keyword>
<dbReference type="Pfam" id="PF13432">
    <property type="entry name" value="TPR_16"/>
    <property type="match status" value="1"/>
</dbReference>
<evidence type="ECO:0000256" key="4">
    <source>
        <dbReference type="SAM" id="MobiDB-lite"/>
    </source>
</evidence>
<dbReference type="InterPro" id="IPR032710">
    <property type="entry name" value="NTF2-like_dom_sf"/>
</dbReference>
<evidence type="ECO:0000256" key="2">
    <source>
        <dbReference type="ARBA" id="ARBA00022803"/>
    </source>
</evidence>
<gene>
    <name evidence="7" type="ORF">RM531_10225</name>
</gene>
<dbReference type="InterPro" id="IPR019734">
    <property type="entry name" value="TPR_rpt"/>
</dbReference>
<dbReference type="InterPro" id="IPR056203">
    <property type="entry name" value="Cds6_C"/>
</dbReference>
<dbReference type="Pfam" id="PF14559">
    <property type="entry name" value="TPR_19"/>
    <property type="match status" value="1"/>
</dbReference>
<feature type="domain" description="Cds6 C-terminal" evidence="6">
    <location>
        <begin position="231"/>
        <end position="335"/>
    </location>
</feature>
<reference evidence="7 8" key="1">
    <citation type="submission" date="2023-09" db="EMBL/GenBank/DDBJ databases">
        <authorList>
            <person name="Rey-Velasco X."/>
        </authorList>
    </citation>
    <scope>NUCLEOTIDE SEQUENCE [LARGE SCALE GENOMIC DNA]</scope>
    <source>
        <strain evidence="7 8">P385</strain>
    </source>
</reference>
<keyword evidence="1" id="KW-0677">Repeat</keyword>
<feature type="chain" id="PRO_5046785832" evidence="5">
    <location>
        <begin position="25"/>
        <end position="340"/>
    </location>
</feature>
<dbReference type="InterPro" id="IPR011990">
    <property type="entry name" value="TPR-like_helical_dom_sf"/>
</dbReference>
<protein>
    <submittedName>
        <fullName evidence="7">Tetratricopeptide repeat protein</fullName>
    </submittedName>
</protein>
<feature type="signal peptide" evidence="5">
    <location>
        <begin position="1"/>
        <end position="24"/>
    </location>
</feature>
<dbReference type="InterPro" id="IPR051012">
    <property type="entry name" value="CellSynth/LPSAsmb/PSIAsmb"/>
</dbReference>
<sequence length="340" mass="36444">MDACKGLGATLLLGALLGPGSALADATTISAKLAGGQAETALDLAEQALASDPGNSELRFLKARALAQAGNTDAAINLFGELAREYPDHPEPANNLAVLYSRQNDYEQARRWLEAAMETHPAYATAHRNLGDVYTALAAVAYSKALDPEGRPEDLGVQLEMVSSFDGRREAASRTQVVDAPAPTPEPALSPGEQAPASTPAPDALPDDEPDAAATADAAPDEADTDTQAAIRASVQAWARAWSDQDVAAYLNSYAADFRPADGRSRAAWADNRRERVAAPGRIRVGIDDFRITLLDDATAEVSFRQHYQSDTYEDRVRKTLLMARTDDGWQILRETDEPL</sequence>
<dbReference type="PANTHER" id="PTHR45586:SF1">
    <property type="entry name" value="LIPOPOLYSACCHARIDE ASSEMBLY PROTEIN B"/>
    <property type="match status" value="1"/>
</dbReference>
<dbReference type="Gene3D" id="3.10.450.50">
    <property type="match status" value="1"/>
</dbReference>
<evidence type="ECO:0000313" key="7">
    <source>
        <dbReference type="EMBL" id="MDT0618850.1"/>
    </source>
</evidence>
<organism evidence="7 8">
    <name type="scientific">Spectribacter acetivorans</name>
    <dbReference type="NCBI Taxonomy" id="3075603"/>
    <lineage>
        <taxon>Bacteria</taxon>
        <taxon>Pseudomonadati</taxon>
        <taxon>Pseudomonadota</taxon>
        <taxon>Gammaproteobacteria</taxon>
        <taxon>Salinisphaerales</taxon>
        <taxon>Salinisphaeraceae</taxon>
        <taxon>Spectribacter</taxon>
    </lineage>
</organism>
<dbReference type="PANTHER" id="PTHR45586">
    <property type="entry name" value="TPR REPEAT-CONTAINING PROTEIN PA4667"/>
    <property type="match status" value="1"/>
</dbReference>
<evidence type="ECO:0000259" key="6">
    <source>
        <dbReference type="Pfam" id="PF24125"/>
    </source>
</evidence>
<evidence type="ECO:0000256" key="1">
    <source>
        <dbReference type="ARBA" id="ARBA00022737"/>
    </source>
</evidence>
<proteinExistence type="predicted"/>
<feature type="region of interest" description="Disordered" evidence="4">
    <location>
        <begin position="166"/>
        <end position="226"/>
    </location>
</feature>
<keyword evidence="2 3" id="KW-0802">TPR repeat</keyword>
<evidence type="ECO:0000313" key="8">
    <source>
        <dbReference type="Proteomes" id="UP001259982"/>
    </source>
</evidence>
<name>A0ABU3B8Q2_9GAMM</name>
<dbReference type="SUPFAM" id="SSF48452">
    <property type="entry name" value="TPR-like"/>
    <property type="match status" value="1"/>
</dbReference>